<feature type="domain" description="HMG box" evidence="7">
    <location>
        <begin position="89"/>
        <end position="157"/>
    </location>
</feature>
<keyword evidence="4 5" id="KW-0539">Nucleus</keyword>
<reference evidence="8" key="2">
    <citation type="submission" date="2025-09" db="UniProtKB">
        <authorList>
            <consortium name="Ensembl"/>
        </authorList>
    </citation>
    <scope>IDENTIFICATION</scope>
</reference>
<dbReference type="GO" id="GO:0005634">
    <property type="term" value="C:nucleus"/>
    <property type="evidence" value="ECO:0007669"/>
    <property type="project" value="UniProtKB-SubCell"/>
</dbReference>
<protein>
    <recommendedName>
        <fullName evidence="7">HMG box domain-containing protein</fullName>
    </recommendedName>
</protein>
<dbReference type="PANTHER" id="PTHR48112">
    <property type="entry name" value="HIGH MOBILITY GROUP PROTEIN DSP1"/>
    <property type="match status" value="1"/>
</dbReference>
<evidence type="ECO:0000256" key="4">
    <source>
        <dbReference type="ARBA" id="ARBA00023242"/>
    </source>
</evidence>
<reference evidence="8" key="1">
    <citation type="submission" date="2025-08" db="UniProtKB">
        <authorList>
            <consortium name="Ensembl"/>
        </authorList>
    </citation>
    <scope>IDENTIFICATION</scope>
</reference>
<accession>A0A8B9NMC5</accession>
<dbReference type="SUPFAM" id="SSF47095">
    <property type="entry name" value="HMG-box"/>
    <property type="match status" value="1"/>
</dbReference>
<dbReference type="PANTHER" id="PTHR48112:SF32">
    <property type="entry name" value="HIGH MOBILITY GROUP PROTEIN B3"/>
    <property type="match status" value="1"/>
</dbReference>
<evidence type="ECO:0000256" key="3">
    <source>
        <dbReference type="ARBA" id="ARBA00023125"/>
    </source>
</evidence>
<dbReference type="GO" id="GO:0003677">
    <property type="term" value="F:DNA binding"/>
    <property type="evidence" value="ECO:0007669"/>
    <property type="project" value="UniProtKB-UniRule"/>
</dbReference>
<dbReference type="PROSITE" id="PS50118">
    <property type="entry name" value="HMG_BOX_2"/>
    <property type="match status" value="1"/>
</dbReference>
<dbReference type="AlphaFoldDB" id="A0A8B9NMC5"/>
<dbReference type="InterPro" id="IPR036910">
    <property type="entry name" value="HMG_box_dom_sf"/>
</dbReference>
<dbReference type="InterPro" id="IPR050342">
    <property type="entry name" value="HMGB"/>
</dbReference>
<feature type="compositionally biased region" description="Basic residues" evidence="6">
    <location>
        <begin position="54"/>
        <end position="85"/>
    </location>
</feature>
<dbReference type="Pfam" id="PF00505">
    <property type="entry name" value="HMG_box"/>
    <property type="match status" value="1"/>
</dbReference>
<name>A0A8B9NMC5_9AVES</name>
<evidence type="ECO:0000313" key="8">
    <source>
        <dbReference type="Ensembl" id="ENSANIP00000024016.1"/>
    </source>
</evidence>
<dbReference type="Proteomes" id="UP000694541">
    <property type="component" value="Unplaced"/>
</dbReference>
<dbReference type="InterPro" id="IPR009071">
    <property type="entry name" value="HMG_box_dom"/>
</dbReference>
<dbReference type="Ensembl" id="ENSANIT00000024817.1">
    <property type="protein sequence ID" value="ENSANIP00000024016.1"/>
    <property type="gene ID" value="ENSANIG00000016280.1"/>
</dbReference>
<sequence>SSKNSPAQPRHGHQLTKAKASQKPATSRGISKKRSETRKTTSRQERKKYEEMAKHHKPKHPKGRRSGRPREARKRQRTGQRKRVRFATEKRPLPPFFLFMAQHRPGLQKSNPYWTAVETVKKLGKMWHKQPEKDKEMYKEQAAQLRRKKQKRKRFLTPV</sequence>
<proteinExistence type="inferred from homology"/>
<evidence type="ECO:0000313" key="9">
    <source>
        <dbReference type="Proteomes" id="UP000694541"/>
    </source>
</evidence>
<evidence type="ECO:0000256" key="2">
    <source>
        <dbReference type="ARBA" id="ARBA00008774"/>
    </source>
</evidence>
<feature type="region of interest" description="Disordered" evidence="6">
    <location>
        <begin position="1"/>
        <end position="89"/>
    </location>
</feature>
<comment type="subcellular location">
    <subcellularLocation>
        <location evidence="1">Nucleus</location>
    </subcellularLocation>
</comment>
<dbReference type="PRINTS" id="PR00886">
    <property type="entry name" value="HIGHMOBLTY12"/>
</dbReference>
<dbReference type="SMART" id="SM00398">
    <property type="entry name" value="HMG"/>
    <property type="match status" value="1"/>
</dbReference>
<feature type="DNA-binding region" description="HMG box" evidence="5">
    <location>
        <begin position="89"/>
        <end position="157"/>
    </location>
</feature>
<comment type="similarity">
    <text evidence="2">Belongs to the HMGB family.</text>
</comment>
<feature type="compositionally biased region" description="Basic and acidic residues" evidence="6">
    <location>
        <begin position="33"/>
        <end position="53"/>
    </location>
</feature>
<evidence type="ECO:0000259" key="7">
    <source>
        <dbReference type="PROSITE" id="PS50118"/>
    </source>
</evidence>
<organism evidence="8 9">
    <name type="scientific">Accipiter nisus</name>
    <name type="common">Eurasian sparrowhawk</name>
    <dbReference type="NCBI Taxonomy" id="211598"/>
    <lineage>
        <taxon>Eukaryota</taxon>
        <taxon>Metazoa</taxon>
        <taxon>Chordata</taxon>
        <taxon>Craniata</taxon>
        <taxon>Vertebrata</taxon>
        <taxon>Euteleostomi</taxon>
        <taxon>Archelosauria</taxon>
        <taxon>Archosauria</taxon>
        <taxon>Dinosauria</taxon>
        <taxon>Saurischia</taxon>
        <taxon>Theropoda</taxon>
        <taxon>Coelurosauria</taxon>
        <taxon>Aves</taxon>
        <taxon>Neognathae</taxon>
        <taxon>Neoaves</taxon>
        <taxon>Telluraves</taxon>
        <taxon>Accipitrimorphae</taxon>
        <taxon>Accipitriformes</taxon>
        <taxon>Accipitridae</taxon>
        <taxon>Accipitrinae</taxon>
        <taxon>Accipiter</taxon>
    </lineage>
</organism>
<evidence type="ECO:0000256" key="1">
    <source>
        <dbReference type="ARBA" id="ARBA00004123"/>
    </source>
</evidence>
<keyword evidence="9" id="KW-1185">Reference proteome</keyword>
<keyword evidence="3 5" id="KW-0238">DNA-binding</keyword>
<dbReference type="Gene3D" id="1.10.30.10">
    <property type="entry name" value="High mobility group box domain"/>
    <property type="match status" value="1"/>
</dbReference>
<evidence type="ECO:0000256" key="6">
    <source>
        <dbReference type="SAM" id="MobiDB-lite"/>
    </source>
</evidence>
<evidence type="ECO:0000256" key="5">
    <source>
        <dbReference type="PROSITE-ProRule" id="PRU00267"/>
    </source>
</evidence>